<evidence type="ECO:0000256" key="2">
    <source>
        <dbReference type="ARBA" id="ARBA00022603"/>
    </source>
</evidence>
<reference evidence="7" key="2">
    <citation type="submission" date="2021-08" db="EMBL/GenBank/DDBJ databases">
        <authorList>
            <person name="Tani A."/>
            <person name="Ola A."/>
            <person name="Ogura Y."/>
            <person name="Katsura K."/>
            <person name="Hayashi T."/>
        </authorList>
    </citation>
    <scope>NUCLEOTIDE SEQUENCE</scope>
    <source>
        <strain evidence="7">DSM 17168</strain>
    </source>
</reference>
<feature type="domain" description="ParB-like N-terminal" evidence="6">
    <location>
        <begin position="28"/>
        <end position="114"/>
    </location>
</feature>
<dbReference type="InterPro" id="IPR002941">
    <property type="entry name" value="DNA_methylase_N4/N6"/>
</dbReference>
<dbReference type="SMART" id="SM00470">
    <property type="entry name" value="ParB"/>
    <property type="match status" value="1"/>
</dbReference>
<dbReference type="PANTHER" id="PTHR33375:SF1">
    <property type="entry name" value="CHROMOSOME-PARTITIONING PROTEIN PARB-RELATED"/>
    <property type="match status" value="1"/>
</dbReference>
<dbReference type="InterPro" id="IPR001091">
    <property type="entry name" value="RM_Methyltransferase"/>
</dbReference>
<dbReference type="Gene3D" id="3.90.1530.10">
    <property type="entry name" value="Conserved hypothetical protein from pyrococcus furiosus pfu- 392566-001, ParB domain"/>
    <property type="match status" value="1"/>
</dbReference>
<dbReference type="PIRSF" id="PIRSF036758">
    <property type="entry name" value="Aden_M_ParB"/>
    <property type="match status" value="1"/>
</dbReference>
<dbReference type="Proteomes" id="UP001055153">
    <property type="component" value="Unassembled WGS sequence"/>
</dbReference>
<dbReference type="InterPro" id="IPR015840">
    <property type="entry name" value="DNA_MeTrfase_ParB"/>
</dbReference>
<evidence type="ECO:0000256" key="5">
    <source>
        <dbReference type="RuleBase" id="RU362026"/>
    </source>
</evidence>
<dbReference type="SUPFAM" id="SSF53335">
    <property type="entry name" value="S-adenosyl-L-methionine-dependent methyltransferases"/>
    <property type="match status" value="1"/>
</dbReference>
<dbReference type="SUPFAM" id="SSF110849">
    <property type="entry name" value="ParB/Sulfiredoxin"/>
    <property type="match status" value="1"/>
</dbReference>
<keyword evidence="8" id="KW-1185">Reference proteome</keyword>
<dbReference type="EC" id="2.1.1.-" evidence="5"/>
<name>A0ABQ4SQR4_9HYPH</name>
<dbReference type="CDD" id="cd16403">
    <property type="entry name" value="ParB_N_like_MT"/>
    <property type="match status" value="1"/>
</dbReference>
<protein>
    <recommendedName>
        <fullName evidence="5">Methyltransferase</fullName>
        <ecNumber evidence="5">2.1.1.-</ecNumber>
    </recommendedName>
</protein>
<dbReference type="PRINTS" id="PR00508">
    <property type="entry name" value="S21N4MTFRASE"/>
</dbReference>
<evidence type="ECO:0000313" key="8">
    <source>
        <dbReference type="Proteomes" id="UP001055153"/>
    </source>
</evidence>
<accession>A0ABQ4SQR4</accession>
<comment type="similarity">
    <text evidence="1 5">Belongs to the N(4)/N(6)-methyltransferase family.</text>
</comment>
<proteinExistence type="inferred from homology"/>
<evidence type="ECO:0000313" key="7">
    <source>
        <dbReference type="EMBL" id="GJE04163.1"/>
    </source>
</evidence>
<evidence type="ECO:0000256" key="1">
    <source>
        <dbReference type="ARBA" id="ARBA00006594"/>
    </source>
</evidence>
<sequence length="468" mass="51027">MAPRYPSKSSSRSLNSATLDLTDQGSIELRSVETLRPYKQNARTHSKKQVRQIASSIQEFGFCNPVLISDEGEIIAGHGRVEAAKLIGMQQVPVVRLSHLSPAQRRAYVLADNKLALNAGWDQDLLASELKALQELDFSLELTGFSTAEIDLAFDAASEKAEIPPGPEDAVIEPEEGRAVTRTGDLWQLGPHRLLCADALQRESYVALMQGELADLVFTDPPYNVPIDGHVSGLGATKHREFAMACGEMSEAQFTAFLTRFLDLARAHSRDGAIHFVCMDAAHALELLTAAREAGLVLKTTCVWAKSNGGMGSLYRQQCEFVHVLKNGEAAHVNNVELGRHGRNRTTLWQYAGVNSFRRGRMEELSWHPTVKPVALVADAIKDCSQRRGLVLDPFSGSGTTLIAAEKTGRVARVLELSPAYCDVAIRRWQAQTGRRALLAATGCSFEDAEAERQVLDGPPSADLSEAA</sequence>
<keyword evidence="2" id="KW-0489">Methyltransferase</keyword>
<dbReference type="RefSeq" id="WP_238241532.1">
    <property type="nucleotide sequence ID" value="NZ_BPQQ01000105.1"/>
</dbReference>
<dbReference type="Pfam" id="PF02195">
    <property type="entry name" value="ParB_N"/>
    <property type="match status" value="1"/>
</dbReference>
<dbReference type="InterPro" id="IPR050336">
    <property type="entry name" value="Chromosome_partition/occlusion"/>
</dbReference>
<reference evidence="7" key="1">
    <citation type="journal article" date="2021" name="Front. Microbiol.">
        <title>Comprehensive Comparative Genomics and Phenotyping of Methylobacterium Species.</title>
        <authorList>
            <person name="Alessa O."/>
            <person name="Ogura Y."/>
            <person name="Fujitani Y."/>
            <person name="Takami H."/>
            <person name="Hayashi T."/>
            <person name="Sahin N."/>
            <person name="Tani A."/>
        </authorList>
    </citation>
    <scope>NUCLEOTIDE SEQUENCE</scope>
    <source>
        <strain evidence="7">DSM 17168</strain>
    </source>
</reference>
<keyword evidence="3" id="KW-0808">Transferase</keyword>
<dbReference type="Gene3D" id="3.40.50.150">
    <property type="entry name" value="Vaccinia Virus protein VP39"/>
    <property type="match status" value="1"/>
</dbReference>
<dbReference type="InterPro" id="IPR029063">
    <property type="entry name" value="SAM-dependent_MTases_sf"/>
</dbReference>
<comment type="caution">
    <text evidence="7">The sequence shown here is derived from an EMBL/GenBank/DDBJ whole genome shotgun (WGS) entry which is preliminary data.</text>
</comment>
<organism evidence="7 8">
    <name type="scientific">Methylobacterium isbiliense</name>
    <dbReference type="NCBI Taxonomy" id="315478"/>
    <lineage>
        <taxon>Bacteria</taxon>
        <taxon>Pseudomonadati</taxon>
        <taxon>Pseudomonadota</taxon>
        <taxon>Alphaproteobacteria</taxon>
        <taxon>Hyphomicrobiales</taxon>
        <taxon>Methylobacteriaceae</taxon>
        <taxon>Methylobacterium</taxon>
    </lineage>
</organism>
<dbReference type="InterPro" id="IPR036086">
    <property type="entry name" value="ParB/Sulfiredoxin_sf"/>
</dbReference>
<dbReference type="EMBL" id="BPQQ01000105">
    <property type="protein sequence ID" value="GJE04163.1"/>
    <property type="molecule type" value="Genomic_DNA"/>
</dbReference>
<evidence type="ECO:0000259" key="6">
    <source>
        <dbReference type="SMART" id="SM00470"/>
    </source>
</evidence>
<dbReference type="Pfam" id="PF01555">
    <property type="entry name" value="N6_N4_Mtase"/>
    <property type="match status" value="1"/>
</dbReference>
<dbReference type="InterPro" id="IPR003115">
    <property type="entry name" value="ParB_N"/>
</dbReference>
<dbReference type="PROSITE" id="PS00092">
    <property type="entry name" value="N6_MTASE"/>
    <property type="match status" value="1"/>
</dbReference>
<dbReference type="PANTHER" id="PTHR33375">
    <property type="entry name" value="CHROMOSOME-PARTITIONING PROTEIN PARB-RELATED"/>
    <property type="match status" value="1"/>
</dbReference>
<dbReference type="InterPro" id="IPR002052">
    <property type="entry name" value="DNA_methylase_N6_adenine_CS"/>
</dbReference>
<comment type="catalytic activity">
    <reaction evidence="4">
        <text>a 2'-deoxyadenosine in DNA + S-adenosyl-L-methionine = an N(6)-methyl-2'-deoxyadenosine in DNA + S-adenosyl-L-homocysteine + H(+)</text>
        <dbReference type="Rhea" id="RHEA:15197"/>
        <dbReference type="Rhea" id="RHEA-COMP:12418"/>
        <dbReference type="Rhea" id="RHEA-COMP:12419"/>
        <dbReference type="ChEBI" id="CHEBI:15378"/>
        <dbReference type="ChEBI" id="CHEBI:57856"/>
        <dbReference type="ChEBI" id="CHEBI:59789"/>
        <dbReference type="ChEBI" id="CHEBI:90615"/>
        <dbReference type="ChEBI" id="CHEBI:90616"/>
        <dbReference type="EC" id="2.1.1.72"/>
    </reaction>
</comment>
<gene>
    <name evidence="7" type="ORF">GMJLKIPL_6124</name>
</gene>
<evidence type="ECO:0000256" key="3">
    <source>
        <dbReference type="ARBA" id="ARBA00022679"/>
    </source>
</evidence>
<evidence type="ECO:0000256" key="4">
    <source>
        <dbReference type="ARBA" id="ARBA00047942"/>
    </source>
</evidence>